<sequence>MVEAVVTKAVDVRKMASPFAGRSGARWAVPVLALLAGCSEPVDLDIRDTFGTTLDTSAAVQTAVGTRPEPDARGVISYPNYQVAVARGGDTLATLAARVGVDAQELAQHNGIQTGDTLRDGEVIVLKGRVPEASEDVTVIAGRAIDEAEVQTTPLPAAPAAEAPEPLRHKVVRGETAFTVSRLYGVSVRALAEWNGLDANYTIKEGQYLLIPVAGQTPPERTAAAGAVTGPGAGSPTPTPPSASTPLPADDTTPVAAAPATPAPTPAPVASDGRLGYPVNGSIIREYAKGRNDGIDIAAPAGTAVKAAEAGSVAAITRNTENVPIVVLRHDDGLLTVYANVGDLSVEKGDTVRRGEQIATVRSGEPSFVHFEVRQGFESVDPVPYLN</sequence>
<dbReference type="PANTHER" id="PTHR21666:SF270">
    <property type="entry name" value="MUREIN HYDROLASE ACTIVATOR ENVC"/>
    <property type="match status" value="1"/>
</dbReference>
<dbReference type="Pfam" id="PF01551">
    <property type="entry name" value="Peptidase_M23"/>
    <property type="match status" value="1"/>
</dbReference>
<dbReference type="Gene3D" id="2.70.70.10">
    <property type="entry name" value="Glucose Permease (Domain IIA)"/>
    <property type="match status" value="1"/>
</dbReference>
<dbReference type="GO" id="GO:0004222">
    <property type="term" value="F:metalloendopeptidase activity"/>
    <property type="evidence" value="ECO:0007669"/>
    <property type="project" value="TreeGrafter"/>
</dbReference>
<accession>A0A1I6CMT0</accession>
<dbReference type="Gene3D" id="3.10.350.10">
    <property type="entry name" value="LysM domain"/>
    <property type="match status" value="2"/>
</dbReference>
<dbReference type="RefSeq" id="WP_342742199.1">
    <property type="nucleotide sequence ID" value="NZ_FOYI01000001.1"/>
</dbReference>
<dbReference type="SMART" id="SM00257">
    <property type="entry name" value="LysM"/>
    <property type="match status" value="2"/>
</dbReference>
<dbReference type="STRING" id="871652.SAMN04515673_10121"/>
<evidence type="ECO:0000259" key="2">
    <source>
        <dbReference type="PROSITE" id="PS51782"/>
    </source>
</evidence>
<dbReference type="AlphaFoldDB" id="A0A1I6CMT0"/>
<evidence type="ECO:0000256" key="1">
    <source>
        <dbReference type="SAM" id="MobiDB-lite"/>
    </source>
</evidence>
<gene>
    <name evidence="3" type="ORF">SAMN04515673_10121</name>
</gene>
<dbReference type="SUPFAM" id="SSF54106">
    <property type="entry name" value="LysM domain"/>
    <property type="match status" value="1"/>
</dbReference>
<protein>
    <submittedName>
        <fullName evidence="3">Murein DD-endopeptidase MepM and murein hydrolase activator NlpD, contain LysM domain</fullName>
    </submittedName>
</protein>
<feature type="compositionally biased region" description="Low complexity" evidence="1">
    <location>
        <begin position="244"/>
        <end position="260"/>
    </location>
</feature>
<evidence type="ECO:0000313" key="3">
    <source>
        <dbReference type="EMBL" id="SFQ94469.1"/>
    </source>
</evidence>
<feature type="compositionally biased region" description="Low complexity" evidence="1">
    <location>
        <begin position="222"/>
        <end position="236"/>
    </location>
</feature>
<dbReference type="Pfam" id="PF01476">
    <property type="entry name" value="LysM"/>
    <property type="match status" value="2"/>
</dbReference>
<dbReference type="CDD" id="cd00118">
    <property type="entry name" value="LysM"/>
    <property type="match status" value="1"/>
</dbReference>
<reference evidence="3 4" key="1">
    <citation type="submission" date="2016-10" db="EMBL/GenBank/DDBJ databases">
        <authorList>
            <person name="de Groot N.N."/>
        </authorList>
    </citation>
    <scope>NUCLEOTIDE SEQUENCE [LARGE SCALE GENOMIC DNA]</scope>
    <source>
        <strain evidence="4">KMM 9023,NRIC 0796,JCM 17311,KCTC 23692</strain>
    </source>
</reference>
<dbReference type="PANTHER" id="PTHR21666">
    <property type="entry name" value="PEPTIDASE-RELATED"/>
    <property type="match status" value="1"/>
</dbReference>
<dbReference type="SUPFAM" id="SSF51261">
    <property type="entry name" value="Duplicated hybrid motif"/>
    <property type="match status" value="1"/>
</dbReference>
<dbReference type="EMBL" id="FOYI01000001">
    <property type="protein sequence ID" value="SFQ94469.1"/>
    <property type="molecule type" value="Genomic_DNA"/>
</dbReference>
<dbReference type="InterPro" id="IPR050570">
    <property type="entry name" value="Cell_wall_metabolism_enzyme"/>
</dbReference>
<dbReference type="InterPro" id="IPR018392">
    <property type="entry name" value="LysM"/>
</dbReference>
<proteinExistence type="predicted"/>
<evidence type="ECO:0000313" key="4">
    <source>
        <dbReference type="Proteomes" id="UP000199302"/>
    </source>
</evidence>
<name>A0A1I6CMT0_9RHOB</name>
<dbReference type="CDD" id="cd12797">
    <property type="entry name" value="M23_peptidase"/>
    <property type="match status" value="1"/>
</dbReference>
<feature type="domain" description="LysM" evidence="2">
    <location>
        <begin position="167"/>
        <end position="211"/>
    </location>
</feature>
<dbReference type="InterPro" id="IPR036779">
    <property type="entry name" value="LysM_dom_sf"/>
</dbReference>
<dbReference type="InterPro" id="IPR016047">
    <property type="entry name" value="M23ase_b-sheet_dom"/>
</dbReference>
<feature type="region of interest" description="Disordered" evidence="1">
    <location>
        <begin position="221"/>
        <end position="272"/>
    </location>
</feature>
<dbReference type="InterPro" id="IPR011055">
    <property type="entry name" value="Dup_hybrid_motif"/>
</dbReference>
<dbReference type="Proteomes" id="UP000199302">
    <property type="component" value="Unassembled WGS sequence"/>
</dbReference>
<organism evidence="3 4">
    <name type="scientific">Poseidonocella sedimentorum</name>
    <dbReference type="NCBI Taxonomy" id="871652"/>
    <lineage>
        <taxon>Bacteria</taxon>
        <taxon>Pseudomonadati</taxon>
        <taxon>Pseudomonadota</taxon>
        <taxon>Alphaproteobacteria</taxon>
        <taxon>Rhodobacterales</taxon>
        <taxon>Roseobacteraceae</taxon>
        <taxon>Poseidonocella</taxon>
    </lineage>
</organism>
<dbReference type="PROSITE" id="PS51782">
    <property type="entry name" value="LYSM"/>
    <property type="match status" value="1"/>
</dbReference>
<keyword evidence="3" id="KW-0378">Hydrolase</keyword>
<keyword evidence="4" id="KW-1185">Reference proteome</keyword>